<dbReference type="Proteomes" id="UP000236551">
    <property type="component" value="Chromosome"/>
</dbReference>
<accession>A0A2H4TM11</accession>
<evidence type="ECO:0000313" key="2">
    <source>
        <dbReference type="Proteomes" id="UP000236551"/>
    </source>
</evidence>
<sequence>MPNIYIQARMKTKNLLLTLLNQWPQKLRKIPVFLLPNLMGAM</sequence>
<reference evidence="1 2" key="1">
    <citation type="submission" date="2017-11" db="EMBL/GenBank/DDBJ databases">
        <title>Escherichia coli CV839-15 Genome sequencing and assembly.</title>
        <authorList>
            <person name="Li Z."/>
            <person name="Song N."/>
            <person name="Li W."/>
            <person name="Philip H.R."/>
            <person name="Bu Z."/>
            <person name="Siguo L."/>
        </authorList>
    </citation>
    <scope>NUCLEOTIDE SEQUENCE [LARGE SCALE GENOMIC DNA]</scope>
    <source>
        <strain evidence="1 2">CV839-15</strain>
    </source>
</reference>
<dbReference type="EMBL" id="CP024978">
    <property type="protein sequence ID" value="ATZ30583.1"/>
    <property type="molecule type" value="Genomic_DNA"/>
</dbReference>
<dbReference type="AlphaFoldDB" id="A0A2H4TM11"/>
<proteinExistence type="predicted"/>
<evidence type="ECO:0000313" key="1">
    <source>
        <dbReference type="EMBL" id="ATZ30583.1"/>
    </source>
</evidence>
<name>A0A2H4TM11_ECOLX</name>
<protein>
    <submittedName>
        <fullName evidence="1">Uncharacterized protein</fullName>
    </submittedName>
</protein>
<gene>
    <name evidence="1" type="ORF">CV83915_00206</name>
</gene>
<organism evidence="1 2">
    <name type="scientific">Escherichia coli</name>
    <dbReference type="NCBI Taxonomy" id="562"/>
    <lineage>
        <taxon>Bacteria</taxon>
        <taxon>Pseudomonadati</taxon>
        <taxon>Pseudomonadota</taxon>
        <taxon>Gammaproteobacteria</taxon>
        <taxon>Enterobacterales</taxon>
        <taxon>Enterobacteriaceae</taxon>
        <taxon>Escherichia</taxon>
    </lineage>
</organism>